<reference evidence="2" key="1">
    <citation type="submission" date="2017-08" db="EMBL/GenBank/DDBJ databases">
        <authorList>
            <person name="Cuomo C."/>
            <person name="Billmyre B."/>
            <person name="Heitman J."/>
        </authorList>
    </citation>
    <scope>NUCLEOTIDE SEQUENCE</scope>
    <source>
        <strain evidence="2">CBS 12478</strain>
    </source>
</reference>
<dbReference type="PROSITE" id="PS50172">
    <property type="entry name" value="BRCT"/>
    <property type="match status" value="2"/>
</dbReference>
<feature type="compositionally biased region" description="Basic and acidic residues" evidence="1">
    <location>
        <begin position="262"/>
        <end position="274"/>
    </location>
</feature>
<evidence type="ECO:0000256" key="1">
    <source>
        <dbReference type="SAM" id="MobiDB-lite"/>
    </source>
</evidence>
<sequence length="674" mass="75006">MRRSRGPSRDWDAYHAAARFRHYDRDRWTRYYDDDDRRDMTPDERARQRDKALLSLPSTVFRGYTFCIHTEDNERVATKARLLHFIKLHGGEAFPLPAATRTTHIIVAVDPDLRKDLVLPLIPSRRDDHTSSSTSTRWELPDIIRHLAYQAGPSGAKERGRKVVVRSDWLEACVRAGRILGAGSGYDGWEIRGTSDPRLENCPRSIVCDGKYDFYPHYFPRSPSPIARARRPVTPPRPSVSPTASSVLHNWDNHAGEGSYSSRHDGPSAIEQHDSAQSPSGPQALPRGPISSWSPTQTSNVTPPKVSQSIPQDPRIQAKLLLQAEQSETSKAPRMQFSTPPLSSTECFQSGFQPLTVTTSSCSTMNEFTGDMTVATPILSGDTPSTKTNSSSGNQQGVFMRDFLPISFYIEGDGASSRFVEIAITRVGAGFITTKDKAIIILLPLAKGEMATNPTHIRLIDELADDRSRAVLSTDWALHSIEKDELIPKAEYIVKKASAPANHSITSSPLALQELPSPAMAPPSPPLTMTSPIKREELLGKRSYPDAITRANSVERNKRPLLQSTRSDSMIEQKDAWKHSYFGSQLVLDETIDNYGKPLSILLERLSKWDQMSGAEGLKARLGVTDADIDSRSRSVGHLLDIIEKYSWKIESLLPGIRMDVIRAVLRIDRKGLK</sequence>
<dbReference type="InterPro" id="IPR036420">
    <property type="entry name" value="BRCT_dom_sf"/>
</dbReference>
<name>A0A5M6BWX8_9TREE</name>
<feature type="region of interest" description="Disordered" evidence="1">
    <location>
        <begin position="223"/>
        <end position="311"/>
    </location>
</feature>
<keyword evidence="3" id="KW-1185">Reference proteome</keyword>
<evidence type="ECO:0000313" key="3">
    <source>
        <dbReference type="Proteomes" id="UP000322225"/>
    </source>
</evidence>
<accession>A0A5M6BWX8</accession>
<evidence type="ECO:0000313" key="2">
    <source>
        <dbReference type="EMBL" id="WWD19918.1"/>
    </source>
</evidence>
<dbReference type="EMBL" id="CP144057">
    <property type="protein sequence ID" value="WWD19918.1"/>
    <property type="molecule type" value="Genomic_DNA"/>
</dbReference>
<dbReference type="Gene3D" id="3.40.50.10190">
    <property type="entry name" value="BRCT domain"/>
    <property type="match status" value="1"/>
</dbReference>
<proteinExistence type="predicted"/>
<gene>
    <name evidence="2" type="ORF">CI109_104390</name>
</gene>
<protein>
    <submittedName>
        <fullName evidence="2">Uncharacterized protein</fullName>
    </submittedName>
</protein>
<dbReference type="RefSeq" id="XP_031860326.1">
    <property type="nucleotide sequence ID" value="XM_032005365.1"/>
</dbReference>
<organism evidence="2 3">
    <name type="scientific">Kwoniella shandongensis</name>
    <dbReference type="NCBI Taxonomy" id="1734106"/>
    <lineage>
        <taxon>Eukaryota</taxon>
        <taxon>Fungi</taxon>
        <taxon>Dikarya</taxon>
        <taxon>Basidiomycota</taxon>
        <taxon>Agaricomycotina</taxon>
        <taxon>Tremellomycetes</taxon>
        <taxon>Tremellales</taxon>
        <taxon>Cryptococcaceae</taxon>
        <taxon>Kwoniella</taxon>
    </lineage>
</organism>
<dbReference type="Proteomes" id="UP000322225">
    <property type="component" value="Chromosome 7"/>
</dbReference>
<dbReference type="KEGG" id="ksn:43589509"/>
<dbReference type="OrthoDB" id="2565199at2759"/>
<feature type="compositionally biased region" description="Polar residues" evidence="1">
    <location>
        <begin position="291"/>
        <end position="311"/>
    </location>
</feature>
<dbReference type="SUPFAM" id="SSF52113">
    <property type="entry name" value="BRCT domain"/>
    <property type="match status" value="1"/>
</dbReference>
<reference evidence="2" key="2">
    <citation type="submission" date="2024-01" db="EMBL/GenBank/DDBJ databases">
        <title>Comparative genomics of Cryptococcus and Kwoniella reveals pathogenesis evolution and contrasting modes of karyotype evolution via chromosome fusion or intercentromeric recombination.</title>
        <authorList>
            <person name="Coelho M.A."/>
            <person name="David-Palma M."/>
            <person name="Shea T."/>
            <person name="Bowers K."/>
            <person name="McGinley-Smith S."/>
            <person name="Mohammad A.W."/>
            <person name="Gnirke A."/>
            <person name="Yurkov A.M."/>
            <person name="Nowrousian M."/>
            <person name="Sun S."/>
            <person name="Cuomo C.A."/>
            <person name="Heitman J."/>
        </authorList>
    </citation>
    <scope>NUCLEOTIDE SEQUENCE</scope>
    <source>
        <strain evidence="2">CBS 12478</strain>
    </source>
</reference>
<dbReference type="SMART" id="SM00292">
    <property type="entry name" value="BRCT"/>
    <property type="match status" value="1"/>
</dbReference>
<dbReference type="AlphaFoldDB" id="A0A5M6BWX8"/>
<dbReference type="InterPro" id="IPR001357">
    <property type="entry name" value="BRCT_dom"/>
</dbReference>
<dbReference type="GeneID" id="43589509"/>